<accession>G8YK37</accession>
<keyword evidence="8" id="KW-1185">Reference proteome</keyword>
<name>G8YK37_PICSO</name>
<organism evidence="6 8">
    <name type="scientific">Pichia sorbitophila (strain ATCC MYA-4447 / BCRC 22081 / CBS 7064 / NBRC 10061 / NRRL Y-12695)</name>
    <name type="common">Hybrid yeast</name>
    <dbReference type="NCBI Taxonomy" id="559304"/>
    <lineage>
        <taxon>Eukaryota</taxon>
        <taxon>Fungi</taxon>
        <taxon>Dikarya</taxon>
        <taxon>Ascomycota</taxon>
        <taxon>Saccharomycotina</taxon>
        <taxon>Pichiomycetes</taxon>
        <taxon>Debaryomycetaceae</taxon>
        <taxon>Millerozyma</taxon>
    </lineage>
</organism>
<dbReference type="AlphaFoldDB" id="G8YK37"/>
<dbReference type="OMA" id="VAWSARC"/>
<dbReference type="EMBL" id="FO082053">
    <property type="protein sequence ID" value="CCE79917.1"/>
    <property type="molecule type" value="Genomic_DNA"/>
</dbReference>
<dbReference type="EMBL" id="FO082052">
    <property type="protein sequence ID" value="CCE80682.1"/>
    <property type="molecule type" value="Genomic_DNA"/>
</dbReference>
<dbReference type="InParanoid" id="G8YK37"/>
<evidence type="ECO:0000313" key="7">
    <source>
        <dbReference type="EMBL" id="CCE80682.1"/>
    </source>
</evidence>
<dbReference type="STRING" id="559304.G8YK37"/>
<sequence>MTDWIETSTGNRISRKAEITGSDRILIRGNCTISEDVKLQGDVPLGGSSKGSITIGKYCYFGKGSVVVPPRIGDGGEETLHGPVEIGSYNIVGERCKIRSASIGSRVLIEEDCTLGDLSIIYDCCVIRRGTVVPPRMIIPPYSDVSGVPGENFLVEELPNSYKHILQTDAKRLHVLG</sequence>
<dbReference type="Pfam" id="PF21711">
    <property type="entry name" value="DCTN5"/>
    <property type="match status" value="1"/>
</dbReference>
<dbReference type="OrthoDB" id="417208at2759"/>
<dbReference type="GO" id="GO:0005869">
    <property type="term" value="C:dynactin complex"/>
    <property type="evidence" value="ECO:0007669"/>
    <property type="project" value="TreeGrafter"/>
</dbReference>
<evidence type="ECO:0000313" key="8">
    <source>
        <dbReference type="Proteomes" id="UP000005222"/>
    </source>
</evidence>
<dbReference type="Proteomes" id="UP000005222">
    <property type="component" value="Chromosome G"/>
</dbReference>
<keyword evidence="3" id="KW-0206">Cytoskeleton</keyword>
<dbReference type="InterPro" id="IPR047125">
    <property type="entry name" value="DCTN5"/>
</dbReference>
<comment type="subcellular location">
    <subcellularLocation>
        <location evidence="1">Cytoplasm</location>
        <location evidence="1">Cytoskeleton</location>
    </subcellularLocation>
</comment>
<evidence type="ECO:0000256" key="1">
    <source>
        <dbReference type="ARBA" id="ARBA00004245"/>
    </source>
</evidence>
<reference evidence="6" key="1">
    <citation type="submission" date="2011-10" db="EMBL/GenBank/DDBJ databases">
        <authorList>
            <person name="Genoscope - CEA"/>
        </authorList>
    </citation>
    <scope>NUCLEOTIDE SEQUENCE</scope>
</reference>
<evidence type="ECO:0000256" key="3">
    <source>
        <dbReference type="ARBA" id="ARBA00023212"/>
    </source>
</evidence>
<protein>
    <recommendedName>
        <fullName evidence="5">Dynactin subunit 5</fullName>
    </recommendedName>
</protein>
<dbReference type="CDD" id="cd03359">
    <property type="entry name" value="LbH_Dynactin_5"/>
    <property type="match status" value="1"/>
</dbReference>
<dbReference type="eggNOG" id="KOG3121">
    <property type="taxonomic scope" value="Eukaryota"/>
</dbReference>
<dbReference type="SUPFAM" id="SSF51161">
    <property type="entry name" value="Trimeric LpxA-like enzymes"/>
    <property type="match status" value="1"/>
</dbReference>
<dbReference type="Proteomes" id="UP000005222">
    <property type="component" value="Chromosome H"/>
</dbReference>
<comment type="similarity">
    <text evidence="4">Belongs to the dynactin subunits 5/6 family. Dynactin subunit 5 subfamily.</text>
</comment>
<keyword evidence="2" id="KW-0963">Cytoplasm</keyword>
<evidence type="ECO:0000256" key="5">
    <source>
        <dbReference type="ARBA" id="ARBA00034865"/>
    </source>
</evidence>
<evidence type="ECO:0000256" key="4">
    <source>
        <dbReference type="ARBA" id="ARBA00034706"/>
    </source>
</evidence>
<dbReference type="PANTHER" id="PTHR46126:SF1">
    <property type="entry name" value="DYNACTIN SUBUNIT 5"/>
    <property type="match status" value="1"/>
</dbReference>
<dbReference type="HOGENOM" id="CLU_088622_1_0_1"/>
<dbReference type="Gene3D" id="2.160.10.10">
    <property type="entry name" value="Hexapeptide repeat proteins"/>
    <property type="match status" value="1"/>
</dbReference>
<evidence type="ECO:0000256" key="2">
    <source>
        <dbReference type="ARBA" id="ARBA00022490"/>
    </source>
</evidence>
<evidence type="ECO:0000313" key="6">
    <source>
        <dbReference type="EMBL" id="CCE79917.1"/>
    </source>
</evidence>
<reference evidence="8" key="2">
    <citation type="journal article" date="2012" name="G3 (Bethesda)">
        <title>Pichia sorbitophila, an interspecies yeast hybrid reveals early steps of genome resolution following polyploidization.</title>
        <authorList>
            <person name="Leh Louis V."/>
            <person name="Despons L."/>
            <person name="Friedrich A."/>
            <person name="Martin T."/>
            <person name="Durrens P."/>
            <person name="Casaregola S."/>
            <person name="Neuveglise C."/>
            <person name="Fairhead C."/>
            <person name="Marck C."/>
            <person name="Cruz J.A."/>
            <person name="Straub M.L."/>
            <person name="Kugler V."/>
            <person name="Sacerdot C."/>
            <person name="Uzunov Z."/>
            <person name="Thierry A."/>
            <person name="Weiss S."/>
            <person name="Bleykasten C."/>
            <person name="De Montigny J."/>
            <person name="Jacques N."/>
            <person name="Jung P."/>
            <person name="Lemaire M."/>
            <person name="Mallet S."/>
            <person name="Morel G."/>
            <person name="Richard G.F."/>
            <person name="Sarkar A."/>
            <person name="Savel G."/>
            <person name="Schacherer J."/>
            <person name="Seret M.L."/>
            <person name="Talla E."/>
            <person name="Samson G."/>
            <person name="Jubin C."/>
            <person name="Poulain J."/>
            <person name="Vacherie B."/>
            <person name="Barbe V."/>
            <person name="Pelletier E."/>
            <person name="Sherman D.J."/>
            <person name="Westhof E."/>
            <person name="Weissenbach J."/>
            <person name="Baret P.V."/>
            <person name="Wincker P."/>
            <person name="Gaillardin C."/>
            <person name="Dujon B."/>
            <person name="Souciet J.L."/>
        </authorList>
    </citation>
    <scope>NUCLEOTIDE SEQUENCE [LARGE SCALE GENOMIC DNA]</scope>
    <source>
        <strain evidence="8">ATCC MYA-4447 / BCRC 22081 / CBS 7064 / NBRC 10061 / NRRL Y-12695</strain>
    </source>
</reference>
<gene>
    <name evidence="6" type="primary">Piso0_003009</name>
    <name evidence="6" type="ORF">GNLVRS01_PISO0G02888g</name>
    <name evidence="7" type="ORF">GNLVRS01_PISO0H02889g</name>
</gene>
<proteinExistence type="inferred from homology"/>
<dbReference type="InterPro" id="IPR011004">
    <property type="entry name" value="Trimer_LpxA-like_sf"/>
</dbReference>
<dbReference type="PANTHER" id="PTHR46126">
    <property type="entry name" value="DYNACTIN SUBUNIT 5"/>
    <property type="match status" value="1"/>
</dbReference>